<organism evidence="1 2">
    <name type="scientific">Sphingomonas phage Lucius</name>
    <dbReference type="NCBI Taxonomy" id="2686313"/>
    <lineage>
        <taxon>Viruses</taxon>
        <taxon>Duplodnaviria</taxon>
        <taxon>Heunggongvirae</taxon>
        <taxon>Uroviricota</taxon>
        <taxon>Caudoviricetes</taxon>
        <taxon>Johnpaulvirinae</taxon>
        <taxon>Kharnvirus</taxon>
        <taxon>Kharnvirus lucius</taxon>
    </lineage>
</organism>
<dbReference type="GeneID" id="79585671"/>
<dbReference type="KEGG" id="vg:79585671"/>
<keyword evidence="2" id="KW-1185">Reference proteome</keyword>
<accession>A0A6M3T9Y0</accession>
<evidence type="ECO:0000313" key="1">
    <source>
        <dbReference type="EMBL" id="QJD54483.1"/>
    </source>
</evidence>
<dbReference type="EMBL" id="MN734438">
    <property type="protein sequence ID" value="QJD54483.1"/>
    <property type="molecule type" value="Genomic_DNA"/>
</dbReference>
<dbReference type="RefSeq" id="YP_010738304.1">
    <property type="nucleotide sequence ID" value="NC_073025.1"/>
</dbReference>
<proteinExistence type="predicted"/>
<dbReference type="Proteomes" id="UP000502416">
    <property type="component" value="Segment"/>
</dbReference>
<reference evidence="1 2" key="1">
    <citation type="submission" date="2019-11" db="EMBL/GenBank/DDBJ databases">
        <authorList>
            <person name="Hylling O."/>
            <person name="Hansen L.H."/>
            <person name="Johansen A."/>
        </authorList>
    </citation>
    <scope>NUCLEOTIDE SEQUENCE [LARGE SCALE GENOMIC DNA]</scope>
</reference>
<evidence type="ECO:0000313" key="2">
    <source>
        <dbReference type="Proteomes" id="UP000502416"/>
    </source>
</evidence>
<protein>
    <submittedName>
        <fullName evidence="1">Uncharacterized protein</fullName>
    </submittedName>
</protein>
<sequence>MTSDNWLAIFMLALFAVTAYCIVTAPPHDGTDDEF</sequence>
<name>A0A6M3T9Y0_9CAUD</name>